<dbReference type="AlphaFoldDB" id="A0A4Q2RBW1"/>
<name>A0A4Q2RBW1_9HYPH</name>
<dbReference type="SUPFAM" id="SSF54631">
    <property type="entry name" value="CBS-domain pair"/>
    <property type="match status" value="1"/>
</dbReference>
<dbReference type="InterPro" id="IPR000644">
    <property type="entry name" value="CBS_dom"/>
</dbReference>
<feature type="domain" description="CBS" evidence="3">
    <location>
        <begin position="76"/>
        <end position="131"/>
    </location>
</feature>
<dbReference type="InterPro" id="IPR046342">
    <property type="entry name" value="CBS_dom_sf"/>
</dbReference>
<dbReference type="Gene3D" id="3.10.580.10">
    <property type="entry name" value="CBS-domain"/>
    <property type="match status" value="1"/>
</dbReference>
<dbReference type="PROSITE" id="PS51371">
    <property type="entry name" value="CBS"/>
    <property type="match status" value="2"/>
</dbReference>
<reference evidence="4 5" key="1">
    <citation type="submission" date="2018-09" db="EMBL/GenBank/DDBJ databases">
        <authorList>
            <person name="Grouzdev D.S."/>
            <person name="Krutkina M.S."/>
        </authorList>
    </citation>
    <scope>NUCLEOTIDE SEQUENCE [LARGE SCALE GENOMIC DNA]</scope>
    <source>
        <strain evidence="4 5">RmlP001</strain>
    </source>
</reference>
<dbReference type="Pfam" id="PF00571">
    <property type="entry name" value="CBS"/>
    <property type="match status" value="2"/>
</dbReference>
<dbReference type="EMBL" id="QYBC01000020">
    <property type="protein sequence ID" value="RYB02454.1"/>
    <property type="molecule type" value="Genomic_DNA"/>
</dbReference>
<dbReference type="CDD" id="cd04623">
    <property type="entry name" value="CBS_pair_bac_euk"/>
    <property type="match status" value="1"/>
</dbReference>
<protein>
    <submittedName>
        <fullName evidence="4">CBS domain-containing protein</fullName>
    </submittedName>
</protein>
<dbReference type="PANTHER" id="PTHR43080:SF2">
    <property type="entry name" value="CBS DOMAIN-CONTAINING PROTEIN"/>
    <property type="match status" value="1"/>
</dbReference>
<reference evidence="4 5" key="2">
    <citation type="submission" date="2019-02" db="EMBL/GenBank/DDBJ databases">
        <title>'Lichenibacterium ramalinii' gen. nov. sp. nov., 'Lichenibacterium minor' gen. nov. sp. nov.</title>
        <authorList>
            <person name="Pankratov T."/>
        </authorList>
    </citation>
    <scope>NUCLEOTIDE SEQUENCE [LARGE SCALE GENOMIC DNA]</scope>
    <source>
        <strain evidence="4 5">RmlP001</strain>
    </source>
</reference>
<accession>A0A4Q2RBW1</accession>
<evidence type="ECO:0000256" key="2">
    <source>
        <dbReference type="PROSITE-ProRule" id="PRU00703"/>
    </source>
</evidence>
<keyword evidence="1 2" id="KW-0129">CBS domain</keyword>
<dbReference type="RefSeq" id="WP_129221246.1">
    <property type="nucleotide sequence ID" value="NZ_QYBC01000020.1"/>
</dbReference>
<keyword evidence="5" id="KW-1185">Reference proteome</keyword>
<dbReference type="InterPro" id="IPR044725">
    <property type="entry name" value="CBSX3_CBS_dom"/>
</dbReference>
<gene>
    <name evidence="4" type="ORF">D3272_21255</name>
</gene>
<proteinExistence type="predicted"/>
<evidence type="ECO:0000313" key="4">
    <source>
        <dbReference type="EMBL" id="RYB02454.1"/>
    </source>
</evidence>
<evidence type="ECO:0000313" key="5">
    <source>
        <dbReference type="Proteomes" id="UP000289411"/>
    </source>
</evidence>
<feature type="domain" description="CBS" evidence="3">
    <location>
        <begin position="8"/>
        <end position="68"/>
    </location>
</feature>
<dbReference type="SMART" id="SM00116">
    <property type="entry name" value="CBS"/>
    <property type="match status" value="2"/>
</dbReference>
<evidence type="ECO:0000256" key="1">
    <source>
        <dbReference type="ARBA" id="ARBA00023122"/>
    </source>
</evidence>
<evidence type="ECO:0000259" key="3">
    <source>
        <dbReference type="PROSITE" id="PS51371"/>
    </source>
</evidence>
<organism evidence="4 5">
    <name type="scientific">Lichenibacterium ramalinae</name>
    <dbReference type="NCBI Taxonomy" id="2316527"/>
    <lineage>
        <taxon>Bacteria</taxon>
        <taxon>Pseudomonadati</taxon>
        <taxon>Pseudomonadota</taxon>
        <taxon>Alphaproteobacteria</taxon>
        <taxon>Hyphomicrobiales</taxon>
        <taxon>Lichenihabitantaceae</taxon>
        <taxon>Lichenibacterium</taxon>
    </lineage>
</organism>
<dbReference type="OrthoDB" id="9807125at2"/>
<comment type="caution">
    <text evidence="4">The sequence shown here is derived from an EMBL/GenBank/DDBJ whole genome shotgun (WGS) entry which is preliminary data.</text>
</comment>
<dbReference type="PANTHER" id="PTHR43080">
    <property type="entry name" value="CBS DOMAIN-CONTAINING PROTEIN CBSX3, MITOCHONDRIAL"/>
    <property type="match status" value="1"/>
</dbReference>
<sequence length="143" mass="15578">MSTLSLILSQKGRDVVTTAPHRTVREVAKVLHDKAIGAVVVTGADGIVLGIFSERDVVKVLALGADALDDSVSKHMTSRVVTATEDTGVLQLMERMTEGRFRHIPVVEHDRLKGLVSIGDLVKYRIAEIETERQAMLDYIGTA</sequence>
<dbReference type="Proteomes" id="UP000289411">
    <property type="component" value="Unassembled WGS sequence"/>
</dbReference>
<dbReference type="InterPro" id="IPR051257">
    <property type="entry name" value="Diverse_CBS-Domain"/>
</dbReference>